<dbReference type="Gene3D" id="1.10.10.60">
    <property type="entry name" value="Homeodomain-like"/>
    <property type="match status" value="2"/>
</dbReference>
<dbReference type="PROSITE" id="PS01124">
    <property type="entry name" value="HTH_ARAC_FAMILY_2"/>
    <property type="match status" value="1"/>
</dbReference>
<evidence type="ECO:0000256" key="1">
    <source>
        <dbReference type="ARBA" id="ARBA00023015"/>
    </source>
</evidence>
<dbReference type="PANTHER" id="PTHR43280">
    <property type="entry name" value="ARAC-FAMILY TRANSCRIPTIONAL REGULATOR"/>
    <property type="match status" value="1"/>
</dbReference>
<reference evidence="6" key="1">
    <citation type="submission" date="2017-01" db="EMBL/GenBank/DDBJ databases">
        <authorList>
            <person name="Varghese N."/>
            <person name="Submissions S."/>
        </authorList>
    </citation>
    <scope>NUCLEOTIDE SEQUENCE [LARGE SCALE GENOMIC DNA]</scope>
    <source>
        <strain evidence="6">DSM 45196</strain>
    </source>
</reference>
<dbReference type="InterPro" id="IPR020449">
    <property type="entry name" value="Tscrpt_reg_AraC-type_HTH"/>
</dbReference>
<accession>A0A1N7LXG2</accession>
<dbReference type="PANTHER" id="PTHR43280:SF28">
    <property type="entry name" value="HTH-TYPE TRANSCRIPTIONAL ACTIVATOR RHAS"/>
    <property type="match status" value="1"/>
</dbReference>
<dbReference type="EMBL" id="FTOD01000005">
    <property type="protein sequence ID" value="SIS78516.1"/>
    <property type="molecule type" value="Genomic_DNA"/>
</dbReference>
<dbReference type="AlphaFoldDB" id="A0A1N7LXG2"/>
<evidence type="ECO:0000313" key="6">
    <source>
        <dbReference type="Proteomes" id="UP000186795"/>
    </source>
</evidence>
<dbReference type="Pfam" id="PF12833">
    <property type="entry name" value="HTH_18"/>
    <property type="match status" value="1"/>
</dbReference>
<dbReference type="PROSITE" id="PS00041">
    <property type="entry name" value="HTH_ARAC_FAMILY_1"/>
    <property type="match status" value="1"/>
</dbReference>
<dbReference type="Proteomes" id="UP000186795">
    <property type="component" value="Unassembled WGS sequence"/>
</dbReference>
<evidence type="ECO:0000259" key="4">
    <source>
        <dbReference type="PROSITE" id="PS01124"/>
    </source>
</evidence>
<organism evidence="5 6">
    <name type="scientific">Kroppenstedtia eburnea</name>
    <dbReference type="NCBI Taxonomy" id="714067"/>
    <lineage>
        <taxon>Bacteria</taxon>
        <taxon>Bacillati</taxon>
        <taxon>Bacillota</taxon>
        <taxon>Bacilli</taxon>
        <taxon>Bacillales</taxon>
        <taxon>Thermoactinomycetaceae</taxon>
        <taxon>Kroppenstedtia</taxon>
    </lineage>
</organism>
<dbReference type="OrthoDB" id="9816344at2"/>
<gene>
    <name evidence="5" type="ORF">SAMN05421790_10549</name>
</gene>
<evidence type="ECO:0000256" key="2">
    <source>
        <dbReference type="ARBA" id="ARBA00023125"/>
    </source>
</evidence>
<protein>
    <submittedName>
        <fullName evidence="5">Helix-turn-helix domain-containing protein</fullName>
    </submittedName>
</protein>
<dbReference type="PRINTS" id="PR00032">
    <property type="entry name" value="HTHARAC"/>
</dbReference>
<dbReference type="SUPFAM" id="SSF46689">
    <property type="entry name" value="Homeodomain-like"/>
    <property type="match status" value="2"/>
</dbReference>
<dbReference type="InterPro" id="IPR018060">
    <property type="entry name" value="HTH_AraC"/>
</dbReference>
<sequence>MINSEKVAEYTQDISCQHNEVTQRAIRVMHNEYNRILTVQELADCAQYSRYYFERIFQKETGISPGQFLAAMRIEKAKYLLLKTNLNISEISSQIGYVSIATFSRRFKAYVGQSPSQYRNSLNQVRSDLDHLNRITDHRLNDWKKEVSIQGEIFGPPHFEGIILIGLFPSSQSKGEPLSYTILRRPGLYSIQLRDVPDGECHLIAVAFHWNRNPLSYLLPDHVLRATNESKIIIENGKAYGYPSLFLREALPTDPPISISIPYLIHKWLNRFNS</sequence>
<evidence type="ECO:0000313" key="5">
    <source>
        <dbReference type="EMBL" id="SIS78516.1"/>
    </source>
</evidence>
<keyword evidence="6" id="KW-1185">Reference proteome</keyword>
<keyword evidence="2" id="KW-0238">DNA-binding</keyword>
<feature type="domain" description="HTH araC/xylS-type" evidence="4">
    <location>
        <begin position="23"/>
        <end position="121"/>
    </location>
</feature>
<evidence type="ECO:0000256" key="3">
    <source>
        <dbReference type="ARBA" id="ARBA00023163"/>
    </source>
</evidence>
<dbReference type="RefSeq" id="WP_076524702.1">
    <property type="nucleotide sequence ID" value="NZ_CP048103.1"/>
</dbReference>
<keyword evidence="3" id="KW-0804">Transcription</keyword>
<keyword evidence="1" id="KW-0805">Transcription regulation</keyword>
<dbReference type="InterPro" id="IPR018062">
    <property type="entry name" value="HTH_AraC-typ_CS"/>
</dbReference>
<name>A0A1N7LXG2_9BACL</name>
<dbReference type="GO" id="GO:0003700">
    <property type="term" value="F:DNA-binding transcription factor activity"/>
    <property type="evidence" value="ECO:0007669"/>
    <property type="project" value="InterPro"/>
</dbReference>
<proteinExistence type="predicted"/>
<dbReference type="GO" id="GO:0043565">
    <property type="term" value="F:sequence-specific DNA binding"/>
    <property type="evidence" value="ECO:0007669"/>
    <property type="project" value="InterPro"/>
</dbReference>
<dbReference type="SMART" id="SM00342">
    <property type="entry name" value="HTH_ARAC"/>
    <property type="match status" value="1"/>
</dbReference>
<dbReference type="InterPro" id="IPR009057">
    <property type="entry name" value="Homeodomain-like_sf"/>
</dbReference>